<evidence type="ECO:0000313" key="5">
    <source>
        <dbReference type="Proteomes" id="UP000197032"/>
    </source>
</evidence>
<dbReference type="InterPro" id="IPR005913">
    <property type="entry name" value="dTDP_dehydrorham_reduct"/>
</dbReference>
<proteinExistence type="inferred from homology"/>
<dbReference type="Gene3D" id="3.90.25.10">
    <property type="entry name" value="UDP-galactose 4-epimerase, domain 1"/>
    <property type="match status" value="1"/>
</dbReference>
<dbReference type="PANTHER" id="PTHR10491">
    <property type="entry name" value="DTDP-4-DEHYDRORHAMNOSE REDUCTASE"/>
    <property type="match status" value="1"/>
</dbReference>
<dbReference type="NCBIfam" id="TIGR01214">
    <property type="entry name" value="rmlD"/>
    <property type="match status" value="1"/>
</dbReference>
<dbReference type="OrthoDB" id="9803892at2"/>
<dbReference type="CDD" id="cd05254">
    <property type="entry name" value="dTDP_HR_like_SDR_e"/>
    <property type="match status" value="1"/>
</dbReference>
<dbReference type="Gene3D" id="3.40.50.720">
    <property type="entry name" value="NAD(P)-binding Rossmann-like Domain"/>
    <property type="match status" value="1"/>
</dbReference>
<keyword evidence="2" id="KW-0521">NADP</keyword>
<dbReference type="GO" id="GO:0008831">
    <property type="term" value="F:dTDP-4-dehydrorhamnose reductase activity"/>
    <property type="evidence" value="ECO:0007669"/>
    <property type="project" value="UniProtKB-EC"/>
</dbReference>
<dbReference type="InterPro" id="IPR029903">
    <property type="entry name" value="RmlD-like-bd"/>
</dbReference>
<dbReference type="Pfam" id="PF04321">
    <property type="entry name" value="RmlD_sub_bind"/>
    <property type="match status" value="1"/>
</dbReference>
<comment type="pathway">
    <text evidence="2">Carbohydrate biosynthesis; dTDP-L-rhamnose biosynthesis.</text>
</comment>
<dbReference type="EC" id="1.1.1.133" evidence="2"/>
<dbReference type="AlphaFoldDB" id="A0A1Z5HXG3"/>
<keyword evidence="5" id="KW-1185">Reference proteome</keyword>
<reference evidence="5" key="1">
    <citation type="journal article" date="2017" name="Appl. Environ. Microbiol.">
        <title>Genomic Analysis of Calderihabitans maritimus KKC1, a Thermophilic, Hydrogenogenic, Carboxydotrophic Bacterium Isolated from Marine Sediment.</title>
        <authorList>
            <person name="Omae K."/>
            <person name="Yoneda Y."/>
            <person name="Fukuyama Y."/>
            <person name="Yoshida T."/>
            <person name="Sako Y."/>
        </authorList>
    </citation>
    <scope>NUCLEOTIDE SEQUENCE [LARGE SCALE GENOMIC DNA]</scope>
    <source>
        <strain evidence="5">KKC1</strain>
    </source>
</reference>
<dbReference type="UniPathway" id="UPA00124"/>
<protein>
    <recommendedName>
        <fullName evidence="2">dTDP-4-dehydrorhamnose reductase</fullName>
        <ecNumber evidence="2">1.1.1.133</ecNumber>
    </recommendedName>
</protein>
<evidence type="ECO:0000256" key="2">
    <source>
        <dbReference type="RuleBase" id="RU364082"/>
    </source>
</evidence>
<dbReference type="InterPro" id="IPR036291">
    <property type="entry name" value="NAD(P)-bd_dom_sf"/>
</dbReference>
<comment type="similarity">
    <text evidence="1 2">Belongs to the dTDP-4-dehydrorhamnose reductase family.</text>
</comment>
<evidence type="ECO:0000259" key="3">
    <source>
        <dbReference type="Pfam" id="PF04321"/>
    </source>
</evidence>
<dbReference type="GO" id="GO:0005829">
    <property type="term" value="C:cytosol"/>
    <property type="evidence" value="ECO:0007669"/>
    <property type="project" value="TreeGrafter"/>
</dbReference>
<dbReference type="GO" id="GO:0019305">
    <property type="term" value="P:dTDP-rhamnose biosynthetic process"/>
    <property type="evidence" value="ECO:0007669"/>
    <property type="project" value="UniProtKB-UniPathway"/>
</dbReference>
<comment type="function">
    <text evidence="2">Catalyzes the reduction of dTDP-6-deoxy-L-lyxo-4-hexulose to yield dTDP-L-rhamnose.</text>
</comment>
<feature type="domain" description="RmlD-like substrate binding" evidence="3">
    <location>
        <begin position="1"/>
        <end position="279"/>
    </location>
</feature>
<dbReference type="EMBL" id="BDGJ01000197">
    <property type="protein sequence ID" value="GAW94057.1"/>
    <property type="molecule type" value="Genomic_DNA"/>
</dbReference>
<gene>
    <name evidence="4" type="ORF">KKC1_31750</name>
</gene>
<evidence type="ECO:0000313" key="4">
    <source>
        <dbReference type="EMBL" id="GAW94057.1"/>
    </source>
</evidence>
<name>A0A1Z5HXG3_9FIRM</name>
<dbReference type="PANTHER" id="PTHR10491:SF4">
    <property type="entry name" value="METHIONINE ADENOSYLTRANSFERASE 2 SUBUNIT BETA"/>
    <property type="match status" value="1"/>
</dbReference>
<organism evidence="4 5">
    <name type="scientific">Calderihabitans maritimus</name>
    <dbReference type="NCBI Taxonomy" id="1246530"/>
    <lineage>
        <taxon>Bacteria</taxon>
        <taxon>Bacillati</taxon>
        <taxon>Bacillota</taxon>
        <taxon>Clostridia</taxon>
        <taxon>Neomoorellales</taxon>
        <taxon>Calderihabitantaceae</taxon>
        <taxon>Calderihabitans</taxon>
    </lineage>
</organism>
<comment type="caution">
    <text evidence="4">The sequence shown here is derived from an EMBL/GenBank/DDBJ whole genome shotgun (WGS) entry which is preliminary data.</text>
</comment>
<sequence>MKIAVIGAGGQLGSDIVKVLQGTGHRCYPLAHRDIEVADRESCAILRELKPEVVINTAAFHQVDACEDDPEKAFRVNAVGAKNVAEICAGIDATCVYISTDYVFDGTKKEGYVEEDPPNPLNTYGISKLAGELYTRRCPRHYIFRVASLFGVAGASGKGGNFVETMIAKARRGEKIRVVDDMFMSPTYTWNAAEVLLKAVEQGIDHGIYHLTNGGSCSWFQFAREIFTLLGLEVDLQPVSSAQFKQKAIRPRYSNLNNQKLKHLGLKPWKKALATYLREKGYLS</sequence>
<evidence type="ECO:0000256" key="1">
    <source>
        <dbReference type="ARBA" id="ARBA00010944"/>
    </source>
</evidence>
<keyword evidence="2" id="KW-0560">Oxidoreductase</keyword>
<dbReference type="SUPFAM" id="SSF51735">
    <property type="entry name" value="NAD(P)-binding Rossmann-fold domains"/>
    <property type="match status" value="1"/>
</dbReference>
<accession>A0A1Z5HXG3</accession>
<dbReference type="Proteomes" id="UP000197032">
    <property type="component" value="Unassembled WGS sequence"/>
</dbReference>
<dbReference type="RefSeq" id="WP_088555074.1">
    <property type="nucleotide sequence ID" value="NZ_BDGJ01000197.1"/>
</dbReference>